<dbReference type="InterPro" id="IPR050750">
    <property type="entry name" value="C5-MTase"/>
</dbReference>
<dbReference type="GO" id="GO:0003886">
    <property type="term" value="F:DNA (cytosine-5-)-methyltransferase activity"/>
    <property type="evidence" value="ECO:0007669"/>
    <property type="project" value="UniProtKB-EC"/>
</dbReference>
<keyword evidence="3 7" id="KW-0808">Transferase</keyword>
<dbReference type="GO" id="GO:0009307">
    <property type="term" value="P:DNA restriction-modification system"/>
    <property type="evidence" value="ECO:0007669"/>
    <property type="project" value="UniProtKB-KW"/>
</dbReference>
<proteinExistence type="inferred from homology"/>
<evidence type="ECO:0000256" key="2">
    <source>
        <dbReference type="ARBA" id="ARBA00022603"/>
    </source>
</evidence>
<dbReference type="PANTHER" id="PTHR46098">
    <property type="entry name" value="TRNA (CYTOSINE(38)-C(5))-METHYLTRANSFERASE"/>
    <property type="match status" value="1"/>
</dbReference>
<evidence type="ECO:0000256" key="1">
    <source>
        <dbReference type="ARBA" id="ARBA00011975"/>
    </source>
</evidence>
<dbReference type="AlphaFoldDB" id="A0AB36ZSJ6"/>
<protein>
    <recommendedName>
        <fullName evidence="1">DNA (cytosine-5-)-methyltransferase</fullName>
        <ecNumber evidence="1">2.1.1.37</ecNumber>
    </recommendedName>
</protein>
<comment type="similarity">
    <text evidence="7">Belongs to the class I-like SAM-binding methyltransferase superfamily. C5-methyltransferase family.</text>
</comment>
<comment type="catalytic activity">
    <reaction evidence="6">
        <text>a 2'-deoxycytidine in DNA + S-adenosyl-L-methionine = a 5-methyl-2'-deoxycytidine in DNA + S-adenosyl-L-homocysteine + H(+)</text>
        <dbReference type="Rhea" id="RHEA:13681"/>
        <dbReference type="Rhea" id="RHEA-COMP:11369"/>
        <dbReference type="Rhea" id="RHEA-COMP:11370"/>
        <dbReference type="ChEBI" id="CHEBI:15378"/>
        <dbReference type="ChEBI" id="CHEBI:57856"/>
        <dbReference type="ChEBI" id="CHEBI:59789"/>
        <dbReference type="ChEBI" id="CHEBI:85452"/>
        <dbReference type="ChEBI" id="CHEBI:85454"/>
        <dbReference type="EC" id="2.1.1.37"/>
    </reaction>
</comment>
<dbReference type="InterPro" id="IPR029063">
    <property type="entry name" value="SAM-dependent_MTases_sf"/>
</dbReference>
<keyword evidence="2 7" id="KW-0489">Methyltransferase</keyword>
<dbReference type="RefSeq" id="WP_165786246.1">
    <property type="nucleotide sequence ID" value="NZ_PTIW01000058.1"/>
</dbReference>
<dbReference type="PRINTS" id="PR00105">
    <property type="entry name" value="C5METTRFRASE"/>
</dbReference>
<keyword evidence="5" id="KW-0680">Restriction system</keyword>
<evidence type="ECO:0000313" key="9">
    <source>
        <dbReference type="Proteomes" id="UP000239861"/>
    </source>
</evidence>
<dbReference type="Proteomes" id="UP000239861">
    <property type="component" value="Unassembled WGS sequence"/>
</dbReference>
<evidence type="ECO:0000256" key="4">
    <source>
        <dbReference type="ARBA" id="ARBA00022691"/>
    </source>
</evidence>
<organism evidence="8 9">
    <name type="scientific">Malaciobacter marinus</name>
    <dbReference type="NCBI Taxonomy" id="505249"/>
    <lineage>
        <taxon>Bacteria</taxon>
        <taxon>Pseudomonadati</taxon>
        <taxon>Campylobacterota</taxon>
        <taxon>Epsilonproteobacteria</taxon>
        <taxon>Campylobacterales</taxon>
        <taxon>Arcobacteraceae</taxon>
        <taxon>Malaciobacter</taxon>
    </lineage>
</organism>
<name>A0AB36ZSJ6_9BACT</name>
<dbReference type="InterPro" id="IPR001525">
    <property type="entry name" value="C5_MeTfrase"/>
</dbReference>
<evidence type="ECO:0000313" key="8">
    <source>
        <dbReference type="EMBL" id="PPK57010.1"/>
    </source>
</evidence>
<reference evidence="8 9" key="1">
    <citation type="submission" date="2018-02" db="EMBL/GenBank/DDBJ databases">
        <title>Subsurface microbial communities from deep shales in Ohio and West Virginia, USA.</title>
        <authorList>
            <person name="Wrighton K."/>
        </authorList>
    </citation>
    <scope>NUCLEOTIDE SEQUENCE [LARGE SCALE GENOMIC DNA]</scope>
    <source>
        <strain evidence="8 9">MARC-MIP3H16</strain>
    </source>
</reference>
<dbReference type="PROSITE" id="PS51679">
    <property type="entry name" value="SAM_MT_C5"/>
    <property type="match status" value="1"/>
</dbReference>
<gene>
    <name evidence="8" type="ORF">B0F89_1583</name>
</gene>
<feature type="active site" evidence="7">
    <location>
        <position position="140"/>
    </location>
</feature>
<evidence type="ECO:0000256" key="3">
    <source>
        <dbReference type="ARBA" id="ARBA00022679"/>
    </source>
</evidence>
<accession>A0AB36ZSJ6</accession>
<evidence type="ECO:0000256" key="5">
    <source>
        <dbReference type="ARBA" id="ARBA00022747"/>
    </source>
</evidence>
<evidence type="ECO:0000256" key="7">
    <source>
        <dbReference type="PROSITE-ProRule" id="PRU01016"/>
    </source>
</evidence>
<dbReference type="PANTHER" id="PTHR46098:SF1">
    <property type="entry name" value="TRNA (CYTOSINE(38)-C(5))-METHYLTRANSFERASE"/>
    <property type="match status" value="1"/>
</dbReference>
<dbReference type="GO" id="GO:0032259">
    <property type="term" value="P:methylation"/>
    <property type="evidence" value="ECO:0007669"/>
    <property type="project" value="UniProtKB-KW"/>
</dbReference>
<sequence length="394" mass="45017">MKKQLGIFELFAGMGAQSRAIKNIEKDMNIKLNHLGISEWSIKAIIAHDLLNNGEQCNFEEYANLNIDAKEYMLEYLSKFTFSLDGENPYSFRKLSKWNYRKLRQLYIAMKRTKNLGSILDISAKDLPDNIGVLTYSFPCTSISTAGNQEGIVEGTPSGNLLEVKRILEEFNATEKLPSFLLMENVKALLNIRNKAIWDEFASFLESLGYHNTTMVLNAKEFGIPQSRDRVFCISELNGKKEINVEKKSFCPDLKEFLQVDNPLYLDEYKNAVPNNTPKRRIDYFDNTKKLNDLAHTMTISCVQDRIPNCGVFLTNSDGLLINNPQLDRDINGVKAAFRFVTPREQFKLMGYEFEDFDTLKNAGFCKGHIERLAGNSIVVPKLYNTPNCQDNLF</sequence>
<dbReference type="Gene3D" id="3.90.120.10">
    <property type="entry name" value="DNA Methylase, subunit A, domain 2"/>
    <property type="match status" value="1"/>
</dbReference>
<dbReference type="EC" id="2.1.1.37" evidence="1"/>
<dbReference type="EMBL" id="PTIW01000058">
    <property type="protein sequence ID" value="PPK57010.1"/>
    <property type="molecule type" value="Genomic_DNA"/>
</dbReference>
<dbReference type="Gene3D" id="3.40.50.150">
    <property type="entry name" value="Vaccinia Virus protein VP39"/>
    <property type="match status" value="1"/>
</dbReference>
<comment type="caution">
    <text evidence="8">The sequence shown here is derived from an EMBL/GenBank/DDBJ whole genome shotgun (WGS) entry which is preliminary data.</text>
</comment>
<evidence type="ECO:0000256" key="6">
    <source>
        <dbReference type="ARBA" id="ARBA00047422"/>
    </source>
</evidence>
<keyword evidence="4 7" id="KW-0949">S-adenosyl-L-methionine</keyword>
<dbReference type="SUPFAM" id="SSF53335">
    <property type="entry name" value="S-adenosyl-L-methionine-dependent methyltransferases"/>
    <property type="match status" value="1"/>
</dbReference>
<dbReference type="Pfam" id="PF00145">
    <property type="entry name" value="DNA_methylase"/>
    <property type="match status" value="1"/>
</dbReference>